<name>A0A448WJ73_9PLAT</name>
<gene>
    <name evidence="1" type="ORF">PXEA_LOCUS6517</name>
</gene>
<protein>
    <submittedName>
        <fullName evidence="1">Uncharacterized protein</fullName>
    </submittedName>
</protein>
<evidence type="ECO:0000313" key="1">
    <source>
        <dbReference type="EMBL" id="VEL13077.1"/>
    </source>
</evidence>
<reference evidence="1" key="1">
    <citation type="submission" date="2018-11" db="EMBL/GenBank/DDBJ databases">
        <authorList>
            <consortium name="Pathogen Informatics"/>
        </authorList>
    </citation>
    <scope>NUCLEOTIDE SEQUENCE</scope>
</reference>
<keyword evidence="2" id="KW-1185">Reference proteome</keyword>
<organism evidence="1 2">
    <name type="scientific">Protopolystoma xenopodis</name>
    <dbReference type="NCBI Taxonomy" id="117903"/>
    <lineage>
        <taxon>Eukaryota</taxon>
        <taxon>Metazoa</taxon>
        <taxon>Spiralia</taxon>
        <taxon>Lophotrochozoa</taxon>
        <taxon>Platyhelminthes</taxon>
        <taxon>Monogenea</taxon>
        <taxon>Polyopisthocotylea</taxon>
        <taxon>Polystomatidea</taxon>
        <taxon>Polystomatidae</taxon>
        <taxon>Protopolystoma</taxon>
    </lineage>
</organism>
<proteinExistence type="predicted"/>
<accession>A0A448WJ73</accession>
<comment type="caution">
    <text evidence="1">The sequence shown here is derived from an EMBL/GenBank/DDBJ whole genome shotgun (WGS) entry which is preliminary data.</text>
</comment>
<sequence length="51" mass="5262">MAPLNRAHLDACEVDLHAGVGVAGTVPRGVGERQQGLNASCLSESVYLDIA</sequence>
<dbReference type="AlphaFoldDB" id="A0A448WJ73"/>
<dbReference type="Proteomes" id="UP000784294">
    <property type="component" value="Unassembled WGS sequence"/>
</dbReference>
<evidence type="ECO:0000313" key="2">
    <source>
        <dbReference type="Proteomes" id="UP000784294"/>
    </source>
</evidence>
<dbReference type="EMBL" id="CAAALY010016728">
    <property type="protein sequence ID" value="VEL13077.1"/>
    <property type="molecule type" value="Genomic_DNA"/>
</dbReference>